<keyword evidence="2" id="KW-1185">Reference proteome</keyword>
<reference evidence="1 2" key="1">
    <citation type="submission" date="2024-06" db="EMBL/GenBank/DDBJ databases">
        <title>Genomic Encyclopedia of Type Strains, Phase IV (KMG-IV): sequencing the most valuable type-strain genomes for metagenomic binning, comparative biology and taxonomic classification.</title>
        <authorList>
            <person name="Goeker M."/>
        </authorList>
    </citation>
    <scope>NUCLEOTIDE SEQUENCE [LARGE SCALE GENOMIC DNA]</scope>
    <source>
        <strain evidence="1 2">DSM 29492</strain>
    </source>
</reference>
<accession>A0ABV2M6A9</accession>
<protein>
    <submittedName>
        <fullName evidence="1">Organic radical activating enzyme</fullName>
    </submittedName>
</protein>
<evidence type="ECO:0000313" key="1">
    <source>
        <dbReference type="EMBL" id="MET3750897.1"/>
    </source>
</evidence>
<name>A0ABV2M6A9_9FIRM</name>
<sequence length="64" mass="7443">MSIFYFKFFKKFMKENEKGISGTLPGLQRKGKSGGRADLFVDFSGCDNFCKRLYCNTEKKNKKE</sequence>
<dbReference type="Proteomes" id="UP001549106">
    <property type="component" value="Unassembled WGS sequence"/>
</dbReference>
<gene>
    <name evidence="1" type="ORF">ABID24_002150</name>
</gene>
<evidence type="ECO:0000313" key="2">
    <source>
        <dbReference type="Proteomes" id="UP001549106"/>
    </source>
</evidence>
<proteinExistence type="predicted"/>
<comment type="caution">
    <text evidence="1">The sequence shown here is derived from an EMBL/GenBank/DDBJ whole genome shotgun (WGS) entry which is preliminary data.</text>
</comment>
<dbReference type="RefSeq" id="WP_147599903.1">
    <property type="nucleotide sequence ID" value="NZ_BAABXP010000002.1"/>
</dbReference>
<organism evidence="1 2">
    <name type="scientific">Blautia caecimuris</name>
    <dbReference type="NCBI Taxonomy" id="1796615"/>
    <lineage>
        <taxon>Bacteria</taxon>
        <taxon>Bacillati</taxon>
        <taxon>Bacillota</taxon>
        <taxon>Clostridia</taxon>
        <taxon>Lachnospirales</taxon>
        <taxon>Lachnospiraceae</taxon>
        <taxon>Blautia</taxon>
    </lineage>
</organism>
<dbReference type="EMBL" id="JBEPMJ010000015">
    <property type="protein sequence ID" value="MET3750897.1"/>
    <property type="molecule type" value="Genomic_DNA"/>
</dbReference>